<protein>
    <recommendedName>
        <fullName evidence="4">F-box domain-containing protein</fullName>
    </recommendedName>
</protein>
<evidence type="ECO:0000313" key="2">
    <source>
        <dbReference type="EMBL" id="KAJ7073450.1"/>
    </source>
</evidence>
<dbReference type="Gene3D" id="3.80.10.10">
    <property type="entry name" value="Ribonuclease Inhibitor"/>
    <property type="match status" value="1"/>
</dbReference>
<dbReference type="EMBL" id="JARJCN010000113">
    <property type="protein sequence ID" value="KAJ7073450.1"/>
    <property type="molecule type" value="Genomic_DNA"/>
</dbReference>
<organism evidence="2 3">
    <name type="scientific">Mycena belliarum</name>
    <dbReference type="NCBI Taxonomy" id="1033014"/>
    <lineage>
        <taxon>Eukaryota</taxon>
        <taxon>Fungi</taxon>
        <taxon>Dikarya</taxon>
        <taxon>Basidiomycota</taxon>
        <taxon>Agaricomycotina</taxon>
        <taxon>Agaricomycetes</taxon>
        <taxon>Agaricomycetidae</taxon>
        <taxon>Agaricales</taxon>
        <taxon>Marasmiineae</taxon>
        <taxon>Mycenaceae</taxon>
        <taxon>Mycena</taxon>
    </lineage>
</organism>
<feature type="region of interest" description="Disordered" evidence="1">
    <location>
        <begin position="1"/>
        <end position="28"/>
    </location>
</feature>
<proteinExistence type="predicted"/>
<evidence type="ECO:0000256" key="1">
    <source>
        <dbReference type="SAM" id="MobiDB-lite"/>
    </source>
</evidence>
<dbReference type="InterPro" id="IPR032675">
    <property type="entry name" value="LRR_dom_sf"/>
</dbReference>
<comment type="caution">
    <text evidence="2">The sequence shown here is derived from an EMBL/GenBank/DDBJ whole genome shotgun (WGS) entry which is preliminary data.</text>
</comment>
<evidence type="ECO:0008006" key="4">
    <source>
        <dbReference type="Google" id="ProtNLM"/>
    </source>
</evidence>
<gene>
    <name evidence="2" type="ORF">B0H15DRAFT_61027</name>
</gene>
<dbReference type="SUPFAM" id="SSF52047">
    <property type="entry name" value="RNI-like"/>
    <property type="match status" value="1"/>
</dbReference>
<name>A0AAD6XIQ1_9AGAR</name>
<accession>A0AAD6XIQ1</accession>
<feature type="compositionally biased region" description="Low complexity" evidence="1">
    <location>
        <begin position="1"/>
        <end position="17"/>
    </location>
</feature>
<keyword evidence="3" id="KW-1185">Reference proteome</keyword>
<dbReference type="Proteomes" id="UP001222325">
    <property type="component" value="Unassembled WGS sequence"/>
</dbReference>
<sequence length="522" mass="58157">MHLSLAASPSCPNSNASDMGPGLEALVSNNEPLTDTQTLHVQQTLQAALTAVSDIEGEISRTIRRLVELEAERRRRSDYTVALKGVLSPIRRIPTEILGEIFLWCRNSSLSTYNYSIVDPRQAPVLLGHISSRWRQVSQNTPSLWDHLHYHSSTSPGSQNQALSLLRPIISRSRGLALDVALDSGDGPVNDIMDLVLQEHNRLKNVSLSITDHDPPLQNKRLTFPNLLLLSISGAQEDYIDVSQFLDFFNEAPKMRTLQLISVESPSRSMVSALRLPGLTQLYLDIPLDCGQARNLLMQCDMIEECHFLDLFESGQIHPPHHVCQLNHLRTLHISIQDSIENSHPEGLFEAFALPQLDDLQIDTTDCPWPGGILASLYDRSQFLLTRLWLRIRNVDLYASAEPLVALLRHLPGLRELGLAYCGIGDELFDAFTYSPWAPLELSLPHLEWLHLEDDDNDLDGLALAEMVESVYAYSGAENAAFPALNKVDLNLGGARFSDEVEARVAVACAGSRVIKVHRNRA</sequence>
<dbReference type="AlphaFoldDB" id="A0AAD6XIQ1"/>
<reference evidence="2" key="1">
    <citation type="submission" date="2023-03" db="EMBL/GenBank/DDBJ databases">
        <title>Massive genome expansion in bonnet fungi (Mycena s.s.) driven by repeated elements and novel gene families across ecological guilds.</title>
        <authorList>
            <consortium name="Lawrence Berkeley National Laboratory"/>
            <person name="Harder C.B."/>
            <person name="Miyauchi S."/>
            <person name="Viragh M."/>
            <person name="Kuo A."/>
            <person name="Thoen E."/>
            <person name="Andreopoulos B."/>
            <person name="Lu D."/>
            <person name="Skrede I."/>
            <person name="Drula E."/>
            <person name="Henrissat B."/>
            <person name="Morin E."/>
            <person name="Kohler A."/>
            <person name="Barry K."/>
            <person name="LaButti K."/>
            <person name="Morin E."/>
            <person name="Salamov A."/>
            <person name="Lipzen A."/>
            <person name="Mereny Z."/>
            <person name="Hegedus B."/>
            <person name="Baldrian P."/>
            <person name="Stursova M."/>
            <person name="Weitz H."/>
            <person name="Taylor A."/>
            <person name="Grigoriev I.V."/>
            <person name="Nagy L.G."/>
            <person name="Martin F."/>
            <person name="Kauserud H."/>
        </authorList>
    </citation>
    <scope>NUCLEOTIDE SEQUENCE</scope>
    <source>
        <strain evidence="2">CBHHK173m</strain>
    </source>
</reference>
<evidence type="ECO:0000313" key="3">
    <source>
        <dbReference type="Proteomes" id="UP001222325"/>
    </source>
</evidence>